<feature type="transmembrane region" description="Helical" evidence="1">
    <location>
        <begin position="58"/>
        <end position="76"/>
    </location>
</feature>
<dbReference type="Pfam" id="PF05145">
    <property type="entry name" value="AbrB"/>
    <property type="match status" value="1"/>
</dbReference>
<name>A0ABT0CDL8_THEVL</name>
<keyword evidence="3" id="KW-1185">Reference proteome</keyword>
<evidence type="ECO:0000313" key="2">
    <source>
        <dbReference type="EMBL" id="MCJ2543866.1"/>
    </source>
</evidence>
<dbReference type="PANTHER" id="PTHR38457:SF1">
    <property type="entry name" value="REGULATOR ABRB-RELATED"/>
    <property type="match status" value="1"/>
</dbReference>
<comment type="caution">
    <text evidence="2">The sequence shown here is derived from an EMBL/GenBank/DDBJ whole genome shotgun (WGS) entry which is preliminary data.</text>
</comment>
<evidence type="ECO:0000256" key="1">
    <source>
        <dbReference type="SAM" id="Phobius"/>
    </source>
</evidence>
<feature type="transmembrane region" description="Helical" evidence="1">
    <location>
        <begin position="139"/>
        <end position="161"/>
    </location>
</feature>
<dbReference type="Proteomes" id="UP000830835">
    <property type="component" value="Unassembled WGS sequence"/>
</dbReference>
<proteinExistence type="predicted"/>
<keyword evidence="1" id="KW-0472">Membrane</keyword>
<keyword evidence="1" id="KW-1133">Transmembrane helix</keyword>
<feature type="transmembrane region" description="Helical" evidence="1">
    <location>
        <begin position="82"/>
        <end position="101"/>
    </location>
</feature>
<gene>
    <name evidence="2" type="ORF">JX360_13305</name>
</gene>
<keyword evidence="1" id="KW-0812">Transmembrane</keyword>
<protein>
    <submittedName>
        <fullName evidence="2">AbrB family transcriptional regulator</fullName>
    </submittedName>
</protein>
<accession>A0ABT0CDL8</accession>
<sequence length="166" mass="17294">MSYLWTLLIGLAGALIGVKLKLPAGALVGSMVAVGLVNVWGIIPIPTPPAGIRFAMQLVLGTILGTKLTADTFLALKDLWRPALLCTAIAIGTGVLSGYLVSRWLGIERLTALLGTAPGGISDMSLIALDMGAQTSTVMVMHLARLISVIVVVPWVVRLLVQPGTS</sequence>
<dbReference type="PANTHER" id="PTHR38457">
    <property type="entry name" value="REGULATOR ABRB-RELATED"/>
    <property type="match status" value="1"/>
</dbReference>
<dbReference type="NCBIfam" id="TIGR03082">
    <property type="entry name" value="Gneg_AbrB_dup"/>
    <property type="match status" value="1"/>
</dbReference>
<organism evidence="2 3">
    <name type="scientific">Thermostichus vulcanus str. 'Rupite'</name>
    <dbReference type="NCBI Taxonomy" id="2813851"/>
    <lineage>
        <taxon>Bacteria</taxon>
        <taxon>Bacillati</taxon>
        <taxon>Cyanobacteriota</taxon>
        <taxon>Cyanophyceae</taxon>
        <taxon>Thermostichales</taxon>
        <taxon>Thermostichaceae</taxon>
        <taxon>Thermostichus</taxon>
    </lineage>
</organism>
<evidence type="ECO:0000313" key="3">
    <source>
        <dbReference type="Proteomes" id="UP000830835"/>
    </source>
</evidence>
<feature type="transmembrane region" description="Helical" evidence="1">
    <location>
        <begin position="27"/>
        <end position="46"/>
    </location>
</feature>
<reference evidence="2" key="1">
    <citation type="submission" date="2021-02" db="EMBL/GenBank/DDBJ databases">
        <title>The CRISPR/cas machinery reduction and long-range gene transfer in the hot spring cyanobacterium Synechococcus.</title>
        <authorList>
            <person name="Dvorak P."/>
            <person name="Jahodarova E."/>
            <person name="Hasler P."/>
            <person name="Poulickova A."/>
        </authorList>
    </citation>
    <scope>NUCLEOTIDE SEQUENCE</scope>
    <source>
        <strain evidence="2">Rupite</strain>
    </source>
</reference>
<dbReference type="EMBL" id="JAFIRA010000039">
    <property type="protein sequence ID" value="MCJ2543866.1"/>
    <property type="molecule type" value="Genomic_DNA"/>
</dbReference>
<dbReference type="InterPro" id="IPR017516">
    <property type="entry name" value="AbrB_dup"/>
</dbReference>
<dbReference type="InterPro" id="IPR007820">
    <property type="entry name" value="AbrB_fam"/>
</dbReference>